<keyword evidence="4" id="KW-0325">Glycoprotein</keyword>
<dbReference type="InterPro" id="IPR036179">
    <property type="entry name" value="Ig-like_dom_sf"/>
</dbReference>
<evidence type="ECO:0000256" key="1">
    <source>
        <dbReference type="ARBA" id="ARBA00004370"/>
    </source>
</evidence>
<organism evidence="8 9">
    <name type="scientific">Engystomops pustulosus</name>
    <name type="common">Tungara frog</name>
    <name type="synonym">Physalaemus pustulosus</name>
    <dbReference type="NCBI Taxonomy" id="76066"/>
    <lineage>
        <taxon>Eukaryota</taxon>
        <taxon>Metazoa</taxon>
        <taxon>Chordata</taxon>
        <taxon>Craniata</taxon>
        <taxon>Vertebrata</taxon>
        <taxon>Euteleostomi</taxon>
        <taxon>Amphibia</taxon>
        <taxon>Batrachia</taxon>
        <taxon>Anura</taxon>
        <taxon>Neobatrachia</taxon>
        <taxon>Hyloidea</taxon>
        <taxon>Leptodactylidae</taxon>
        <taxon>Leiuperinae</taxon>
        <taxon>Engystomops</taxon>
    </lineage>
</organism>
<evidence type="ECO:0000313" key="9">
    <source>
        <dbReference type="Proteomes" id="UP000824782"/>
    </source>
</evidence>
<keyword evidence="9" id="KW-1185">Reference proteome</keyword>
<feature type="signal peptide" evidence="6">
    <location>
        <begin position="1"/>
        <end position="19"/>
    </location>
</feature>
<dbReference type="PROSITE" id="PS50835">
    <property type="entry name" value="IG_LIKE"/>
    <property type="match status" value="1"/>
</dbReference>
<keyword evidence="2 6" id="KW-0732">Signal</keyword>
<reference evidence="8" key="1">
    <citation type="thesis" date="2020" institute="ProQuest LLC" country="789 East Eisenhower Parkway, Ann Arbor, MI, USA">
        <title>Comparative Genomics and Chromosome Evolution.</title>
        <authorList>
            <person name="Mudd A.B."/>
        </authorList>
    </citation>
    <scope>NUCLEOTIDE SEQUENCE</scope>
    <source>
        <strain evidence="8">237g6f4</strain>
        <tissue evidence="8">Blood</tissue>
    </source>
</reference>
<protein>
    <recommendedName>
        <fullName evidence="7">Ig-like domain-containing protein</fullName>
    </recommendedName>
</protein>
<feature type="chain" id="PRO_5043372551" description="Ig-like domain-containing protein" evidence="6">
    <location>
        <begin position="20"/>
        <end position="308"/>
    </location>
</feature>
<gene>
    <name evidence="8" type="ORF">GDO81_014829</name>
</gene>
<evidence type="ECO:0000256" key="6">
    <source>
        <dbReference type="SAM" id="SignalP"/>
    </source>
</evidence>
<evidence type="ECO:0000259" key="7">
    <source>
        <dbReference type="PROSITE" id="PS50835"/>
    </source>
</evidence>
<sequence>MLHLLLFITPTLLTCVVSGDSCGQQNVSGAKGGEIILRVPNVKIRKINWVLVQIGDLIVTTEPGGSIDDIDVMTQYRGRVSSDADGSLHIYKLSLQDRGSYKANIKRTSGDDKCVVFNLTVYEPLSPGDIRISPTITRNGSCSLELLCSVDKPDVLITWRKLHGGAINVTQGILYVPPSDVNFTYMCNARNPVSNVSKTVIPEEYCKTGKPPKEEITTEYAQVGGLQCQQENHYGLTQEQQQASTVYSEVQHAKKSTNSQKKPTKMEGTALETVYSYVSLPQESQQNGNGAPTARPRTQCNGTNAKSS</sequence>
<feature type="region of interest" description="Disordered" evidence="5">
    <location>
        <begin position="279"/>
        <end position="308"/>
    </location>
</feature>
<dbReference type="AlphaFoldDB" id="A0AAV7AG38"/>
<dbReference type="PANTHER" id="PTHR12080:SF55">
    <property type="entry name" value="LYMPHOCYTE FUNCTION-ASSOCIATED ANTIGEN 3"/>
    <property type="match status" value="1"/>
</dbReference>
<evidence type="ECO:0000256" key="2">
    <source>
        <dbReference type="ARBA" id="ARBA00022729"/>
    </source>
</evidence>
<evidence type="ECO:0000256" key="5">
    <source>
        <dbReference type="SAM" id="MobiDB-lite"/>
    </source>
</evidence>
<name>A0AAV7AG38_ENGPU</name>
<evidence type="ECO:0000313" key="8">
    <source>
        <dbReference type="EMBL" id="KAG8560182.1"/>
    </source>
</evidence>
<evidence type="ECO:0000256" key="3">
    <source>
        <dbReference type="ARBA" id="ARBA00023136"/>
    </source>
</evidence>
<dbReference type="InterPro" id="IPR007110">
    <property type="entry name" value="Ig-like_dom"/>
</dbReference>
<feature type="domain" description="Ig-like" evidence="7">
    <location>
        <begin position="127"/>
        <end position="201"/>
    </location>
</feature>
<dbReference type="Gene3D" id="2.60.40.10">
    <property type="entry name" value="Immunoglobulins"/>
    <property type="match status" value="2"/>
</dbReference>
<dbReference type="EMBL" id="WNYA01000007">
    <property type="protein sequence ID" value="KAG8560182.1"/>
    <property type="molecule type" value="Genomic_DNA"/>
</dbReference>
<accession>A0AAV7AG38</accession>
<evidence type="ECO:0000256" key="4">
    <source>
        <dbReference type="ARBA" id="ARBA00023180"/>
    </source>
</evidence>
<dbReference type="InterPro" id="IPR013783">
    <property type="entry name" value="Ig-like_fold"/>
</dbReference>
<comment type="subcellular location">
    <subcellularLocation>
        <location evidence="1">Membrane</location>
    </subcellularLocation>
</comment>
<dbReference type="InterPro" id="IPR015631">
    <property type="entry name" value="CD2/SLAM_rcpt"/>
</dbReference>
<comment type="caution">
    <text evidence="8">The sequence shown here is derived from an EMBL/GenBank/DDBJ whole genome shotgun (WGS) entry which is preliminary data.</text>
</comment>
<dbReference type="GO" id="GO:0016020">
    <property type="term" value="C:membrane"/>
    <property type="evidence" value="ECO:0007669"/>
    <property type="project" value="UniProtKB-SubCell"/>
</dbReference>
<dbReference type="SUPFAM" id="SSF48726">
    <property type="entry name" value="Immunoglobulin"/>
    <property type="match status" value="1"/>
</dbReference>
<dbReference type="Proteomes" id="UP000824782">
    <property type="component" value="Unassembled WGS sequence"/>
</dbReference>
<proteinExistence type="predicted"/>
<keyword evidence="3" id="KW-0472">Membrane</keyword>
<dbReference type="PANTHER" id="PTHR12080">
    <property type="entry name" value="SIGNALING LYMPHOCYTIC ACTIVATION MOLECULE"/>
    <property type="match status" value="1"/>
</dbReference>